<proteinExistence type="predicted"/>
<sequence>MLRRTLIGTLAAIAVALVIGIPTGIIETPWYTRMTPVLWWNYPVWALSSIMTGALAATYVRDPAVRVPPTQGGKTFVGSMLSLFAVGCPICNKLVVMALGVTGALTWFAPVQPLLAIGSLGLLGYALWARRRATIACRMPASAITPEGSPTRRS</sequence>
<feature type="transmembrane region" description="Helical" evidence="1">
    <location>
        <begin position="44"/>
        <end position="60"/>
    </location>
</feature>
<keyword evidence="3" id="KW-1185">Reference proteome</keyword>
<evidence type="ECO:0000313" key="3">
    <source>
        <dbReference type="Proteomes" id="UP001499979"/>
    </source>
</evidence>
<keyword evidence="1" id="KW-0472">Membrane</keyword>
<reference evidence="2 3" key="1">
    <citation type="journal article" date="2019" name="Int. J. Syst. Evol. Microbiol.">
        <title>The Global Catalogue of Microorganisms (GCM) 10K type strain sequencing project: providing services to taxonomists for standard genome sequencing and annotation.</title>
        <authorList>
            <consortium name="The Broad Institute Genomics Platform"/>
            <consortium name="The Broad Institute Genome Sequencing Center for Infectious Disease"/>
            <person name="Wu L."/>
            <person name="Ma J."/>
        </authorList>
    </citation>
    <scope>NUCLEOTIDE SEQUENCE [LARGE SCALE GENOMIC DNA]</scope>
    <source>
        <strain evidence="2 3">JCM 11813</strain>
    </source>
</reference>
<keyword evidence="1" id="KW-1133">Transmembrane helix</keyword>
<accession>A0ABN1UA80</accession>
<dbReference type="Proteomes" id="UP001499979">
    <property type="component" value="Unassembled WGS sequence"/>
</dbReference>
<dbReference type="EMBL" id="BAAAJE010000002">
    <property type="protein sequence ID" value="GAA1129977.1"/>
    <property type="molecule type" value="Genomic_DNA"/>
</dbReference>
<feature type="transmembrane region" description="Helical" evidence="1">
    <location>
        <begin position="81"/>
        <end position="101"/>
    </location>
</feature>
<evidence type="ECO:0008006" key="4">
    <source>
        <dbReference type="Google" id="ProtNLM"/>
    </source>
</evidence>
<gene>
    <name evidence="2" type="ORF">GCM10009606_07330</name>
</gene>
<protein>
    <recommendedName>
        <fullName evidence="4">Integral membrane protein</fullName>
    </recommendedName>
</protein>
<evidence type="ECO:0000313" key="2">
    <source>
        <dbReference type="EMBL" id="GAA1129977.1"/>
    </source>
</evidence>
<organism evidence="2 3">
    <name type="scientific">Nocardioides aquiterrae</name>
    <dbReference type="NCBI Taxonomy" id="203799"/>
    <lineage>
        <taxon>Bacteria</taxon>
        <taxon>Bacillati</taxon>
        <taxon>Actinomycetota</taxon>
        <taxon>Actinomycetes</taxon>
        <taxon>Propionibacteriales</taxon>
        <taxon>Nocardioidaceae</taxon>
        <taxon>Nocardioides</taxon>
    </lineage>
</organism>
<name>A0ABN1UA80_9ACTN</name>
<comment type="caution">
    <text evidence="2">The sequence shown here is derived from an EMBL/GenBank/DDBJ whole genome shotgun (WGS) entry which is preliminary data.</text>
</comment>
<feature type="transmembrane region" description="Helical" evidence="1">
    <location>
        <begin position="107"/>
        <end position="128"/>
    </location>
</feature>
<keyword evidence="1" id="KW-0812">Transmembrane</keyword>
<dbReference type="RefSeq" id="WP_343905746.1">
    <property type="nucleotide sequence ID" value="NZ_BAAAJE010000002.1"/>
</dbReference>
<evidence type="ECO:0000256" key="1">
    <source>
        <dbReference type="SAM" id="Phobius"/>
    </source>
</evidence>